<proteinExistence type="predicted"/>
<keyword evidence="1" id="KW-0802">TPR repeat</keyword>
<keyword evidence="3" id="KW-1185">Reference proteome</keyword>
<protein>
    <submittedName>
        <fullName evidence="2">Tetratricopeptide repeat protein</fullName>
    </submittedName>
</protein>
<dbReference type="EMBL" id="BAABJE010000012">
    <property type="protein sequence ID" value="GAA4797266.1"/>
    <property type="molecule type" value="Genomic_DNA"/>
</dbReference>
<accession>A0ABP9BLA1</accession>
<name>A0ABP9BLA1_9GAMM</name>
<dbReference type="PROSITE" id="PS50005">
    <property type="entry name" value="TPR"/>
    <property type="match status" value="1"/>
</dbReference>
<dbReference type="SUPFAM" id="SSF48452">
    <property type="entry name" value="TPR-like"/>
    <property type="match status" value="2"/>
</dbReference>
<evidence type="ECO:0000313" key="3">
    <source>
        <dbReference type="Proteomes" id="UP001499959"/>
    </source>
</evidence>
<dbReference type="PANTHER" id="PTHR12558">
    <property type="entry name" value="CELL DIVISION CYCLE 16,23,27"/>
    <property type="match status" value="1"/>
</dbReference>
<dbReference type="SMART" id="SM00028">
    <property type="entry name" value="TPR"/>
    <property type="match status" value="7"/>
</dbReference>
<feature type="repeat" description="TPR" evidence="1">
    <location>
        <begin position="168"/>
        <end position="201"/>
    </location>
</feature>
<dbReference type="Gene3D" id="1.25.40.10">
    <property type="entry name" value="Tetratricopeptide repeat domain"/>
    <property type="match status" value="2"/>
</dbReference>
<dbReference type="Pfam" id="PF14559">
    <property type="entry name" value="TPR_19"/>
    <property type="match status" value="1"/>
</dbReference>
<comment type="caution">
    <text evidence="2">The sequence shown here is derived from an EMBL/GenBank/DDBJ whole genome shotgun (WGS) entry which is preliminary data.</text>
</comment>
<organism evidence="2 3">
    <name type="scientific">Lysobacter hankyongensis</name>
    <dbReference type="NCBI Taxonomy" id="1176535"/>
    <lineage>
        <taxon>Bacteria</taxon>
        <taxon>Pseudomonadati</taxon>
        <taxon>Pseudomonadota</taxon>
        <taxon>Gammaproteobacteria</taxon>
        <taxon>Lysobacterales</taxon>
        <taxon>Lysobacteraceae</taxon>
        <taxon>Lysobacter</taxon>
    </lineage>
</organism>
<dbReference type="Proteomes" id="UP001499959">
    <property type="component" value="Unassembled WGS sequence"/>
</dbReference>
<reference evidence="3" key="1">
    <citation type="journal article" date="2019" name="Int. J. Syst. Evol. Microbiol.">
        <title>The Global Catalogue of Microorganisms (GCM) 10K type strain sequencing project: providing services to taxonomists for standard genome sequencing and annotation.</title>
        <authorList>
            <consortium name="The Broad Institute Genomics Platform"/>
            <consortium name="The Broad Institute Genome Sequencing Center for Infectious Disease"/>
            <person name="Wu L."/>
            <person name="Ma J."/>
        </authorList>
    </citation>
    <scope>NUCLEOTIDE SEQUENCE [LARGE SCALE GENOMIC DNA]</scope>
    <source>
        <strain evidence="3">JCM 18204</strain>
    </source>
</reference>
<dbReference type="InterPro" id="IPR011990">
    <property type="entry name" value="TPR-like_helical_dom_sf"/>
</dbReference>
<evidence type="ECO:0000256" key="1">
    <source>
        <dbReference type="PROSITE-ProRule" id="PRU00339"/>
    </source>
</evidence>
<dbReference type="Pfam" id="PF13432">
    <property type="entry name" value="TPR_16"/>
    <property type="match status" value="2"/>
</dbReference>
<sequence>MQDKIIAALKRGAHAEALSLARLAVAESSHDAYAHALLAHAERANGDAAAALHAIGRAVLLAPDDASIHFQRVGFLLKEHRLDEAQAALKRTIDLDPNQFEAYIVQAQMAIGRGEIDEAERLQRSAARLQPDHPWVKTIEGMVALRRGDGARAQALLTRASAQAPDDLQVLYALGFAHLQQRSYAFAEQVFRRLIELSADMRSLRGLLADILLQQQRPDEALEVLQPLLADPDSATPALKRMTAELELALGRHERAIALLRESLAEEPRDPRAWGLATDIWRRTGDLDDARAQLDAALAKHPEGVSLWQLRLAFEPEAGDGAQAVVDRWLAALPDNVVGLEAAMHLHEARGDDEAVAALAQRIVELEPGRTSAEMRLLDRLVRDQPEAAVAHVQGLIAQAPDDAKRGLMPWLGFAQDRAGRHGEAVLTWNAVNSAEAAARWPLTAPGPAGGPWPEAATPVPGTPPVAYLWGAPGSGVEKVAAVIGHAGYPLRADRFGPNPPRDPLQNPDTIAALNAGTLAPDRLLAEWRAALPARGVQDGMIIDWLPFWDNALLKMLRPLQPGAIVMIALRDPRDMLLEWMAFGSPVPFGLASANDAALWIARQLQHVVALQREQAQPHKIVRTDHALADVEAFASEIGGGLGLEEIRVPPASMFGPQRFAFGHWRHYARPLAEPFALLSEVAQSLGYPAE</sequence>
<dbReference type="RefSeq" id="WP_345303570.1">
    <property type="nucleotide sequence ID" value="NZ_BAABJE010000012.1"/>
</dbReference>
<dbReference type="InterPro" id="IPR019734">
    <property type="entry name" value="TPR_rpt"/>
</dbReference>
<evidence type="ECO:0000313" key="2">
    <source>
        <dbReference type="EMBL" id="GAA4797266.1"/>
    </source>
</evidence>
<gene>
    <name evidence="2" type="ORF">GCM10023307_23940</name>
</gene>
<dbReference type="PANTHER" id="PTHR12558:SF13">
    <property type="entry name" value="CELL DIVISION CYCLE PROTEIN 27 HOMOLOG"/>
    <property type="match status" value="1"/>
</dbReference>